<dbReference type="AlphaFoldDB" id="A0A068RH02"/>
<proteinExistence type="predicted"/>
<evidence type="ECO:0000256" key="1">
    <source>
        <dbReference type="SAM" id="MobiDB-lite"/>
    </source>
</evidence>
<accession>A0A068RH02</accession>
<name>A0A068RH02_9FUNG</name>
<keyword evidence="3" id="KW-1185">Reference proteome</keyword>
<feature type="compositionally biased region" description="Low complexity" evidence="1">
    <location>
        <begin position="1"/>
        <end position="17"/>
    </location>
</feature>
<evidence type="ECO:0000313" key="3">
    <source>
        <dbReference type="Proteomes" id="UP000027586"/>
    </source>
</evidence>
<feature type="region of interest" description="Disordered" evidence="1">
    <location>
        <begin position="1"/>
        <end position="22"/>
    </location>
</feature>
<dbReference type="VEuPathDB" id="FungiDB:LCOR_00748.1"/>
<protein>
    <submittedName>
        <fullName evidence="2">Uncharacterized protein</fullName>
    </submittedName>
</protein>
<comment type="caution">
    <text evidence="2">The sequence shown here is derived from an EMBL/GenBank/DDBJ whole genome shotgun (WGS) entry which is preliminary data.</text>
</comment>
<sequence>MTSTTTTTTTAAAAAAAPTEKRRTHRRFYCFYCKRYINDRISYISKKAHQKVCATWERPRHQPQVKIPTAGKVADEVWLYMITSLSPWHLTTYAIHSVPIETISILSIP</sequence>
<reference evidence="2" key="1">
    <citation type="submission" date="2013-08" db="EMBL/GenBank/DDBJ databases">
        <title>Gene expansion shapes genome architecture in the human pathogen Lichtheimia corymbifera: an evolutionary genomics analysis in the ancient terrestrial Mucorales (Mucoromycotina).</title>
        <authorList>
            <person name="Schwartze V.U."/>
            <person name="Winter S."/>
            <person name="Shelest E."/>
            <person name="Marcet-Houben M."/>
            <person name="Horn F."/>
            <person name="Wehner S."/>
            <person name="Hoffmann K."/>
            <person name="Riege K."/>
            <person name="Sammeth M."/>
            <person name="Nowrousian M."/>
            <person name="Valiante V."/>
            <person name="Linde J."/>
            <person name="Jacobsen I.D."/>
            <person name="Marz M."/>
            <person name="Brakhage A.A."/>
            <person name="Gabaldon T."/>
            <person name="Bocker S."/>
            <person name="Voigt K."/>
        </authorList>
    </citation>
    <scope>NUCLEOTIDE SEQUENCE [LARGE SCALE GENOMIC DNA]</scope>
    <source>
        <strain evidence="2">FSU 9682</strain>
    </source>
</reference>
<dbReference type="EMBL" id="CBTN010000002">
    <property type="protein sequence ID" value="CDH48985.1"/>
    <property type="molecule type" value="Genomic_DNA"/>
</dbReference>
<organism evidence="2 3">
    <name type="scientific">Lichtheimia corymbifera JMRC:FSU:9682</name>
    <dbReference type="NCBI Taxonomy" id="1263082"/>
    <lineage>
        <taxon>Eukaryota</taxon>
        <taxon>Fungi</taxon>
        <taxon>Fungi incertae sedis</taxon>
        <taxon>Mucoromycota</taxon>
        <taxon>Mucoromycotina</taxon>
        <taxon>Mucoromycetes</taxon>
        <taxon>Mucorales</taxon>
        <taxon>Lichtheimiaceae</taxon>
        <taxon>Lichtheimia</taxon>
    </lineage>
</organism>
<dbReference type="Proteomes" id="UP000027586">
    <property type="component" value="Unassembled WGS sequence"/>
</dbReference>
<gene>
    <name evidence="2" type="ORF">LCOR_00748.1</name>
</gene>
<evidence type="ECO:0000313" key="2">
    <source>
        <dbReference type="EMBL" id="CDH48985.1"/>
    </source>
</evidence>